<dbReference type="CDD" id="cd06558">
    <property type="entry name" value="crotonase-like"/>
    <property type="match status" value="1"/>
</dbReference>
<sequence length="258" mass="27889">MPVDVSVTDGVAEITLNRPEARNAIDAEMRERLHEAWRRVGSDPEIRVALVTGAGTKAFCAGADLKRTMPPQESFAQLTFNSTRSQHLLTGMNTDKPIICAINGYAIGGGLEMALACDIRLASTNAELGLAEVRHGTIPGGGGTQHLPRAVPQSLAMQMLLTGDRINAAKALESGLVSEVETPEGLLPRAREMANRIARNGPLAVRAIKRVVREGMAMPLASALQFEQFVWGNLRDTEDRVEGRRAFAEGRVPQFKGR</sequence>
<dbReference type="AlphaFoldDB" id="A0A4R5DDY3"/>
<reference evidence="6 7" key="1">
    <citation type="submission" date="2019-03" db="EMBL/GenBank/DDBJ databases">
        <title>Draft genome sequences of novel Actinobacteria.</title>
        <authorList>
            <person name="Sahin N."/>
            <person name="Ay H."/>
            <person name="Saygin H."/>
        </authorList>
    </citation>
    <scope>NUCLEOTIDE SEQUENCE [LARGE SCALE GENOMIC DNA]</scope>
    <source>
        <strain evidence="6 7">5K138</strain>
    </source>
</reference>
<dbReference type="Pfam" id="PF00378">
    <property type="entry name" value="ECH_1"/>
    <property type="match status" value="1"/>
</dbReference>
<dbReference type="PANTHER" id="PTHR11941">
    <property type="entry name" value="ENOYL-COA HYDRATASE-RELATED"/>
    <property type="match status" value="1"/>
</dbReference>
<dbReference type="Proteomes" id="UP000294739">
    <property type="component" value="Unassembled WGS sequence"/>
</dbReference>
<dbReference type="FunFam" id="1.10.12.10:FF:000001">
    <property type="entry name" value="Probable enoyl-CoA hydratase, mitochondrial"/>
    <property type="match status" value="1"/>
</dbReference>
<gene>
    <name evidence="6" type="ORF">E1269_12730</name>
</gene>
<dbReference type="InParanoid" id="A0A4R5DDY3"/>
<evidence type="ECO:0000256" key="4">
    <source>
        <dbReference type="ARBA" id="ARBA00023709"/>
    </source>
</evidence>
<keyword evidence="3" id="KW-0456">Lyase</keyword>
<dbReference type="GO" id="GO:0016853">
    <property type="term" value="F:isomerase activity"/>
    <property type="evidence" value="ECO:0007669"/>
    <property type="project" value="UniProtKB-KW"/>
</dbReference>
<dbReference type="EC" id="4.2.1.17" evidence="2"/>
<dbReference type="FunFam" id="3.90.226.10:FF:000009">
    <property type="entry name" value="Carnitinyl-CoA dehydratase"/>
    <property type="match status" value="1"/>
</dbReference>
<evidence type="ECO:0000256" key="3">
    <source>
        <dbReference type="ARBA" id="ARBA00023239"/>
    </source>
</evidence>
<dbReference type="InterPro" id="IPR014748">
    <property type="entry name" value="Enoyl-CoA_hydra_C"/>
</dbReference>
<evidence type="ECO:0000313" key="7">
    <source>
        <dbReference type="Proteomes" id="UP000294739"/>
    </source>
</evidence>
<comment type="catalytic activity">
    <reaction evidence="5">
        <text>a 4-saturated-(3S)-3-hydroxyacyl-CoA = a (3E)-enoyl-CoA + H2O</text>
        <dbReference type="Rhea" id="RHEA:20724"/>
        <dbReference type="ChEBI" id="CHEBI:15377"/>
        <dbReference type="ChEBI" id="CHEBI:58521"/>
        <dbReference type="ChEBI" id="CHEBI:137480"/>
        <dbReference type="EC" id="4.2.1.17"/>
    </reaction>
</comment>
<comment type="caution">
    <text evidence="6">The sequence shown here is derived from an EMBL/GenBank/DDBJ whole genome shotgun (WGS) entry which is preliminary data.</text>
</comment>
<accession>A0A4R5DDY3</accession>
<dbReference type="InterPro" id="IPR029045">
    <property type="entry name" value="ClpP/crotonase-like_dom_sf"/>
</dbReference>
<protein>
    <recommendedName>
        <fullName evidence="2">enoyl-CoA hydratase</fullName>
        <ecNumber evidence="2">4.2.1.17</ecNumber>
    </recommendedName>
</protein>
<dbReference type="RefSeq" id="WP_131894981.1">
    <property type="nucleotide sequence ID" value="NZ_SMKZ01000015.1"/>
</dbReference>
<evidence type="ECO:0000313" key="6">
    <source>
        <dbReference type="EMBL" id="TDE10170.1"/>
    </source>
</evidence>
<evidence type="ECO:0000256" key="2">
    <source>
        <dbReference type="ARBA" id="ARBA00012076"/>
    </source>
</evidence>
<dbReference type="Gene3D" id="3.90.226.10">
    <property type="entry name" value="2-enoyl-CoA Hydratase, Chain A, domain 1"/>
    <property type="match status" value="1"/>
</dbReference>
<dbReference type="GO" id="GO:0004300">
    <property type="term" value="F:enoyl-CoA hydratase activity"/>
    <property type="evidence" value="ECO:0007669"/>
    <property type="project" value="UniProtKB-EC"/>
</dbReference>
<dbReference type="InterPro" id="IPR001753">
    <property type="entry name" value="Enoyl-CoA_hydra/iso"/>
</dbReference>
<comment type="catalytic activity">
    <reaction evidence="4">
        <text>a (3S)-3-hydroxyacyl-CoA = a (2E)-enoyl-CoA + H2O</text>
        <dbReference type="Rhea" id="RHEA:16105"/>
        <dbReference type="ChEBI" id="CHEBI:15377"/>
        <dbReference type="ChEBI" id="CHEBI:57318"/>
        <dbReference type="ChEBI" id="CHEBI:58856"/>
        <dbReference type="EC" id="4.2.1.17"/>
    </reaction>
</comment>
<keyword evidence="6" id="KW-0413">Isomerase</keyword>
<name>A0A4R5DDY3_9ACTN</name>
<proteinExistence type="inferred from homology"/>
<dbReference type="PANTHER" id="PTHR11941:SF54">
    <property type="entry name" value="ENOYL-COA HYDRATASE, MITOCHONDRIAL"/>
    <property type="match status" value="1"/>
</dbReference>
<dbReference type="SUPFAM" id="SSF52096">
    <property type="entry name" value="ClpP/crotonase"/>
    <property type="match status" value="1"/>
</dbReference>
<dbReference type="EMBL" id="SMKZ01000015">
    <property type="protein sequence ID" value="TDE10170.1"/>
    <property type="molecule type" value="Genomic_DNA"/>
</dbReference>
<dbReference type="FunCoup" id="A0A4R5DDY3">
    <property type="interactions" value="44"/>
</dbReference>
<dbReference type="GO" id="GO:0006635">
    <property type="term" value="P:fatty acid beta-oxidation"/>
    <property type="evidence" value="ECO:0007669"/>
    <property type="project" value="TreeGrafter"/>
</dbReference>
<dbReference type="OrthoDB" id="8452484at2"/>
<organism evidence="6 7">
    <name type="scientific">Jiangella asiatica</name>
    <dbReference type="NCBI Taxonomy" id="2530372"/>
    <lineage>
        <taxon>Bacteria</taxon>
        <taxon>Bacillati</taxon>
        <taxon>Actinomycetota</taxon>
        <taxon>Actinomycetes</taxon>
        <taxon>Jiangellales</taxon>
        <taxon>Jiangellaceae</taxon>
        <taxon>Jiangella</taxon>
    </lineage>
</organism>
<evidence type="ECO:0000256" key="5">
    <source>
        <dbReference type="ARBA" id="ARBA00023717"/>
    </source>
</evidence>
<evidence type="ECO:0000256" key="1">
    <source>
        <dbReference type="ARBA" id="ARBA00005254"/>
    </source>
</evidence>
<dbReference type="Gene3D" id="1.10.12.10">
    <property type="entry name" value="Lyase 2-enoyl-coa Hydratase, Chain A, domain 2"/>
    <property type="match status" value="1"/>
</dbReference>
<keyword evidence="7" id="KW-1185">Reference proteome</keyword>
<comment type="similarity">
    <text evidence="1">Belongs to the enoyl-CoA hydratase/isomerase family.</text>
</comment>